<name>A0A5C3LP09_9AGAR</name>
<evidence type="ECO:0000256" key="1">
    <source>
        <dbReference type="SAM" id="MobiDB-lite"/>
    </source>
</evidence>
<dbReference type="EMBL" id="ML213631">
    <property type="protein sequence ID" value="TFK34492.1"/>
    <property type="molecule type" value="Genomic_DNA"/>
</dbReference>
<dbReference type="Proteomes" id="UP000308652">
    <property type="component" value="Unassembled WGS sequence"/>
</dbReference>
<evidence type="ECO:0000313" key="3">
    <source>
        <dbReference type="EMBL" id="TFK34492.1"/>
    </source>
</evidence>
<dbReference type="Gene3D" id="3.40.50.1820">
    <property type="entry name" value="alpha/beta hydrolase"/>
    <property type="match status" value="1"/>
</dbReference>
<keyword evidence="4" id="KW-1185">Reference proteome</keyword>
<reference evidence="3 4" key="1">
    <citation type="journal article" date="2019" name="Nat. Ecol. Evol.">
        <title>Megaphylogeny resolves global patterns of mushroom evolution.</title>
        <authorList>
            <person name="Varga T."/>
            <person name="Krizsan K."/>
            <person name="Foldi C."/>
            <person name="Dima B."/>
            <person name="Sanchez-Garcia M."/>
            <person name="Sanchez-Ramirez S."/>
            <person name="Szollosi G.J."/>
            <person name="Szarkandi J.G."/>
            <person name="Papp V."/>
            <person name="Albert L."/>
            <person name="Andreopoulos W."/>
            <person name="Angelini C."/>
            <person name="Antonin V."/>
            <person name="Barry K.W."/>
            <person name="Bougher N.L."/>
            <person name="Buchanan P."/>
            <person name="Buyck B."/>
            <person name="Bense V."/>
            <person name="Catcheside P."/>
            <person name="Chovatia M."/>
            <person name="Cooper J."/>
            <person name="Damon W."/>
            <person name="Desjardin D."/>
            <person name="Finy P."/>
            <person name="Geml J."/>
            <person name="Haridas S."/>
            <person name="Hughes K."/>
            <person name="Justo A."/>
            <person name="Karasinski D."/>
            <person name="Kautmanova I."/>
            <person name="Kiss B."/>
            <person name="Kocsube S."/>
            <person name="Kotiranta H."/>
            <person name="LaButti K.M."/>
            <person name="Lechner B.E."/>
            <person name="Liimatainen K."/>
            <person name="Lipzen A."/>
            <person name="Lukacs Z."/>
            <person name="Mihaltcheva S."/>
            <person name="Morgado L.N."/>
            <person name="Niskanen T."/>
            <person name="Noordeloos M.E."/>
            <person name="Ohm R.A."/>
            <person name="Ortiz-Santana B."/>
            <person name="Ovrebo C."/>
            <person name="Racz N."/>
            <person name="Riley R."/>
            <person name="Savchenko A."/>
            <person name="Shiryaev A."/>
            <person name="Soop K."/>
            <person name="Spirin V."/>
            <person name="Szebenyi C."/>
            <person name="Tomsovsky M."/>
            <person name="Tulloss R.E."/>
            <person name="Uehling J."/>
            <person name="Grigoriev I.V."/>
            <person name="Vagvolgyi C."/>
            <person name="Papp T."/>
            <person name="Martin F.M."/>
            <person name="Miettinen O."/>
            <person name="Hibbett D.S."/>
            <person name="Nagy L.G."/>
        </authorList>
    </citation>
    <scope>NUCLEOTIDE SEQUENCE [LARGE SCALE GENOMIC DNA]</scope>
    <source>
        <strain evidence="3 4">CBS 166.37</strain>
    </source>
</reference>
<dbReference type="AlphaFoldDB" id="A0A5C3LP09"/>
<dbReference type="InterPro" id="IPR002921">
    <property type="entry name" value="Fungal_lipase-type"/>
</dbReference>
<dbReference type="Pfam" id="PF01764">
    <property type="entry name" value="Lipase_3"/>
    <property type="match status" value="1"/>
</dbReference>
<feature type="domain" description="Fungal lipase-type" evidence="2">
    <location>
        <begin position="171"/>
        <end position="275"/>
    </location>
</feature>
<feature type="region of interest" description="Disordered" evidence="1">
    <location>
        <begin position="59"/>
        <end position="78"/>
    </location>
</feature>
<organism evidence="3 4">
    <name type="scientific">Crucibulum laeve</name>
    <dbReference type="NCBI Taxonomy" id="68775"/>
    <lineage>
        <taxon>Eukaryota</taxon>
        <taxon>Fungi</taxon>
        <taxon>Dikarya</taxon>
        <taxon>Basidiomycota</taxon>
        <taxon>Agaricomycotina</taxon>
        <taxon>Agaricomycetes</taxon>
        <taxon>Agaricomycetidae</taxon>
        <taxon>Agaricales</taxon>
        <taxon>Agaricineae</taxon>
        <taxon>Nidulariaceae</taxon>
        <taxon>Crucibulum</taxon>
    </lineage>
</organism>
<evidence type="ECO:0000259" key="2">
    <source>
        <dbReference type="Pfam" id="PF01764"/>
    </source>
</evidence>
<dbReference type="InterPro" id="IPR029058">
    <property type="entry name" value="AB_hydrolase_fold"/>
</dbReference>
<gene>
    <name evidence="3" type="ORF">BDQ12DRAFT_738226</name>
</gene>
<dbReference type="SUPFAM" id="SSF53474">
    <property type="entry name" value="alpha/beta-Hydrolases"/>
    <property type="match status" value="1"/>
</dbReference>
<accession>A0A5C3LP09</accession>
<protein>
    <recommendedName>
        <fullName evidence="2">Fungal lipase-type domain-containing protein</fullName>
    </recommendedName>
</protein>
<proteinExistence type="predicted"/>
<dbReference type="OrthoDB" id="2914369at2759"/>
<sequence length="400" mass="43426">MDVYTQVFALSMASNIDHMCTGNLADLQDHINTKLPSIVSKIGEDWKISWGPVVWQHGATPLPRPGDEQSTPPPPGPDNTWFIANNPSLVFPDGTFNTYIIAIAGTATRYGWTGEDFRVGNVIDFDNWVKGGLSKPSMHIGLLNQSRAYISIGTAKAVYTLLSYAAPGNAVAGQGSTLPSYLESLPDAATSRIIFTGHSLGGALSPTLALALHQANKMGSFKPENIFVYPTAGPTAGNEPFVTEFQAAFPPSSPNPTDYKVWNCNVVNNLDVVPLAWNHLDGIPTIYPGLTDSLVQEIKMFVLAKLKPRLLPDIRMRYTPIQKSSFSGTLPNPLPTTMDEFKLDVFTQHTTAYLDHFKLPTNVPENKCDGPGLSCLTEQEVLRTCPILSEMAMGTQCGDA</sequence>
<evidence type="ECO:0000313" key="4">
    <source>
        <dbReference type="Proteomes" id="UP000308652"/>
    </source>
</evidence>
<dbReference type="GO" id="GO:0006629">
    <property type="term" value="P:lipid metabolic process"/>
    <property type="evidence" value="ECO:0007669"/>
    <property type="project" value="InterPro"/>
</dbReference>